<proteinExistence type="predicted"/>
<dbReference type="GO" id="GO:0032456">
    <property type="term" value="P:endocytic recycling"/>
    <property type="evidence" value="ECO:0007669"/>
    <property type="project" value="InterPro"/>
</dbReference>
<evidence type="ECO:0000313" key="4">
    <source>
        <dbReference type="Proteomes" id="UP000198406"/>
    </source>
</evidence>
<keyword evidence="4" id="KW-1185">Reference proteome</keyword>
<comment type="caution">
    <text evidence="3">The sequence shown here is derived from an EMBL/GenBank/DDBJ whole genome shotgun (WGS) entry which is preliminary data.</text>
</comment>
<feature type="compositionally biased region" description="Acidic residues" evidence="1">
    <location>
        <begin position="133"/>
        <end position="146"/>
    </location>
</feature>
<feature type="region of interest" description="Disordered" evidence="1">
    <location>
        <begin position="133"/>
        <end position="158"/>
    </location>
</feature>
<dbReference type="InterPro" id="IPR019514">
    <property type="entry name" value="Syndetin_C"/>
</dbReference>
<dbReference type="OrthoDB" id="10263345at2759"/>
<protein>
    <recommendedName>
        <fullName evidence="2">Syndetin C-terminal domain-containing protein</fullName>
    </recommendedName>
</protein>
<sequence>MRRDERTSPWRTARRLSLAVRSSMLLRPPPFSTDETNKNDDCANIDQAMRSLYSTELKPTLWTRLQNNNSSQTPTSYIPTHEFDWMLDKSHDASHVSESNEWLIELENGGDRRLRELERYVAKWEEGLQSIFEFEESSSSDDEESERSDSDFGEFQSADDTTELVDRVESLLQQHPIPPHCLSPLTPDLLERSEQVVAEHRRILSLNESRQETVSLHKMISESFEDEDSSADQHDPLPAFIDLPSPVPATLPAAARGVDDRPISLKLPWQDYSTLEGRFLRRRQQKFFEENNQVLGLKQHEDDDDDDSIIWTTEDQDRCILRLQEEFNLPEYYFSNPEVDDGVKLLGSLPWHNLMALYSKSEGITENSDIEVWDDYMATALSNLDAALEEVQKVSLRQVQPLQSELLHANRLIYDLDQNVRLTEMYMDRCCDALKTATGEEAEGTGLAGSIIVLKASDGRENYRKLDDVLQDIACANQSLNDLYDAVDTLSFQRENGLSDYEKIIDQIDTLSKSLSSDCLANVRALDLTRSRLDKIGERIWSRLAILCQSAVVCLCRRAEFDSVSHKRLFDVCLDVHQRFGAALPDGVNLVNWWSEQINKSFCYETERSLAIALADPAYEIVRSDYSKDLDQLADEIDLDWGDRHKLRSVIQNLTTIRFDFEGSFFDYLPGVMRKLCLLLRAILVFSLKLTGWHASMGSSNLPCDSSTDLAIFSFSKQVQEIKEHLWNNCEAALVRCLDGYLASRGGQSLFSYNNQDVDETLWLQDVKNLCIVYALVDRFISQKRTFFESVEASDDVASLAGKKNIIFDRLGDVFRRHLKSLHVEVMNASGRKLANECWILQALDVSSTKNASDASNLQNNPFVAEALLSRFRPYENRFSFLPLLHNLDFSIVEEESLNINGDRLFDQIDDIFVEKDTIIPGIEFHPKFPFRFRIDDEIDDRGATSRIAPDYVANDFLEWLARLLTVILCFPLIAEDVSVVVANLCDLYATTVLRLCAGSAQNEKHLLGILTSNPFQIKKHDNQERSSYSGASIGNNLLDTFRKGRRPSRNSAYMRMVSDTLDAEICEPLSSDTAEINALRDFVIRAQQSLKEAVNLDKVDAWMRQSDEKRPLDEEVCETCRFLEKRVAGALSLYAVASITDAFYDIAKAFLSGCSVGSQYLSFTESLQSYSNAFSSVTPSLVRVCTQIACQRAMNGSGIVTSMICNEAAWEESKLNEDPNDYVESMCERCALFWGFLTTSGKLPDKAISFVWSGLLTAAYSTMLEGFSRISFCSTEGRALMTLDLASFSSGVTPQAVKARLERRSLFVKPVQQPQVITKGMSYVDTYIKVFYCPDKDVLEWIRNNYSKYRPTHILALRIPANHGDSSRAWRELADLYKAY</sequence>
<dbReference type="GO" id="GO:1990745">
    <property type="term" value="C:EARP complex"/>
    <property type="evidence" value="ECO:0007669"/>
    <property type="project" value="InterPro"/>
</dbReference>
<evidence type="ECO:0000259" key="2">
    <source>
        <dbReference type="Pfam" id="PF10474"/>
    </source>
</evidence>
<dbReference type="GO" id="GO:0005829">
    <property type="term" value="C:cytosol"/>
    <property type="evidence" value="ECO:0007669"/>
    <property type="project" value="GOC"/>
</dbReference>
<name>A0A1Z5KCD1_FISSO</name>
<dbReference type="PANTHER" id="PTHR13258:SF0">
    <property type="entry name" value="SYNDETIN"/>
    <property type="match status" value="1"/>
</dbReference>
<dbReference type="GO" id="GO:0042147">
    <property type="term" value="P:retrograde transport, endosome to Golgi"/>
    <property type="evidence" value="ECO:0007669"/>
    <property type="project" value="InterPro"/>
</dbReference>
<dbReference type="GO" id="GO:0000149">
    <property type="term" value="F:SNARE binding"/>
    <property type="evidence" value="ECO:0007669"/>
    <property type="project" value="TreeGrafter"/>
</dbReference>
<accession>A0A1Z5KCD1</accession>
<feature type="domain" description="Syndetin C-terminal" evidence="2">
    <location>
        <begin position="1124"/>
        <end position="1361"/>
    </location>
</feature>
<dbReference type="InterPro" id="IPR040047">
    <property type="entry name" value="VPS50"/>
</dbReference>
<dbReference type="EMBL" id="BDSP01000204">
    <property type="protein sequence ID" value="GAX23929.1"/>
    <property type="molecule type" value="Genomic_DNA"/>
</dbReference>
<dbReference type="InParanoid" id="A0A1Z5KCD1"/>
<dbReference type="Proteomes" id="UP000198406">
    <property type="component" value="Unassembled WGS sequence"/>
</dbReference>
<gene>
    <name evidence="3" type="ORF">FisN_20Hh137</name>
</gene>
<evidence type="ECO:0000313" key="3">
    <source>
        <dbReference type="EMBL" id="GAX23929.1"/>
    </source>
</evidence>
<dbReference type="Pfam" id="PF10474">
    <property type="entry name" value="Syndetin_C"/>
    <property type="match status" value="1"/>
</dbReference>
<reference evidence="3 4" key="1">
    <citation type="journal article" date="2015" name="Plant Cell">
        <title>Oil accumulation by the oleaginous diatom Fistulifera solaris as revealed by the genome and transcriptome.</title>
        <authorList>
            <person name="Tanaka T."/>
            <person name="Maeda Y."/>
            <person name="Veluchamy A."/>
            <person name="Tanaka M."/>
            <person name="Abida H."/>
            <person name="Marechal E."/>
            <person name="Bowler C."/>
            <person name="Muto M."/>
            <person name="Sunaga Y."/>
            <person name="Tanaka M."/>
            <person name="Yoshino T."/>
            <person name="Taniguchi T."/>
            <person name="Fukuda Y."/>
            <person name="Nemoto M."/>
            <person name="Matsumoto M."/>
            <person name="Wong P.S."/>
            <person name="Aburatani S."/>
            <person name="Fujibuchi W."/>
        </authorList>
    </citation>
    <scope>NUCLEOTIDE SEQUENCE [LARGE SCALE GENOMIC DNA]</scope>
    <source>
        <strain evidence="3 4">JPCC DA0580</strain>
    </source>
</reference>
<evidence type="ECO:0000256" key="1">
    <source>
        <dbReference type="SAM" id="MobiDB-lite"/>
    </source>
</evidence>
<dbReference type="PANTHER" id="PTHR13258">
    <property type="entry name" value="SYNDETIN"/>
    <property type="match status" value="1"/>
</dbReference>
<organism evidence="3 4">
    <name type="scientific">Fistulifera solaris</name>
    <name type="common">Oleaginous diatom</name>
    <dbReference type="NCBI Taxonomy" id="1519565"/>
    <lineage>
        <taxon>Eukaryota</taxon>
        <taxon>Sar</taxon>
        <taxon>Stramenopiles</taxon>
        <taxon>Ochrophyta</taxon>
        <taxon>Bacillariophyta</taxon>
        <taxon>Bacillariophyceae</taxon>
        <taxon>Bacillariophycidae</taxon>
        <taxon>Naviculales</taxon>
        <taxon>Naviculaceae</taxon>
        <taxon>Fistulifera</taxon>
    </lineage>
</organism>